<accession>A0A392MXF8</accession>
<comment type="caution">
    <text evidence="2">The sequence shown here is derived from an EMBL/GenBank/DDBJ whole genome shotgun (WGS) entry which is preliminary data.</text>
</comment>
<proteinExistence type="predicted"/>
<feature type="non-terminal residue" evidence="2">
    <location>
        <position position="1"/>
    </location>
</feature>
<dbReference type="AlphaFoldDB" id="A0A392MXF8"/>
<name>A0A392MXF8_9FABA</name>
<sequence length="56" mass="6229">VQNPPFPSTGTGEKHHQMKVDFNPDNTHEYASYSETSFGIPVEDFNNFTGPGCQEP</sequence>
<evidence type="ECO:0000313" key="3">
    <source>
        <dbReference type="Proteomes" id="UP000265520"/>
    </source>
</evidence>
<keyword evidence="3" id="KW-1185">Reference proteome</keyword>
<evidence type="ECO:0000256" key="1">
    <source>
        <dbReference type="SAM" id="MobiDB-lite"/>
    </source>
</evidence>
<protein>
    <submittedName>
        <fullName evidence="2">Uncharacterized protein</fullName>
    </submittedName>
</protein>
<evidence type="ECO:0000313" key="2">
    <source>
        <dbReference type="EMBL" id="MCH92217.1"/>
    </source>
</evidence>
<dbReference type="EMBL" id="LXQA010022162">
    <property type="protein sequence ID" value="MCH92217.1"/>
    <property type="molecule type" value="Genomic_DNA"/>
</dbReference>
<reference evidence="2 3" key="1">
    <citation type="journal article" date="2018" name="Front. Plant Sci.">
        <title>Red Clover (Trifolium pratense) and Zigzag Clover (T. medium) - A Picture of Genomic Similarities and Differences.</title>
        <authorList>
            <person name="Dluhosova J."/>
            <person name="Istvanek J."/>
            <person name="Nedelnik J."/>
            <person name="Repkova J."/>
        </authorList>
    </citation>
    <scope>NUCLEOTIDE SEQUENCE [LARGE SCALE GENOMIC DNA]</scope>
    <source>
        <strain evidence="3">cv. 10/8</strain>
        <tissue evidence="2">Leaf</tissue>
    </source>
</reference>
<organism evidence="2 3">
    <name type="scientific">Trifolium medium</name>
    <dbReference type="NCBI Taxonomy" id="97028"/>
    <lineage>
        <taxon>Eukaryota</taxon>
        <taxon>Viridiplantae</taxon>
        <taxon>Streptophyta</taxon>
        <taxon>Embryophyta</taxon>
        <taxon>Tracheophyta</taxon>
        <taxon>Spermatophyta</taxon>
        <taxon>Magnoliopsida</taxon>
        <taxon>eudicotyledons</taxon>
        <taxon>Gunneridae</taxon>
        <taxon>Pentapetalae</taxon>
        <taxon>rosids</taxon>
        <taxon>fabids</taxon>
        <taxon>Fabales</taxon>
        <taxon>Fabaceae</taxon>
        <taxon>Papilionoideae</taxon>
        <taxon>50 kb inversion clade</taxon>
        <taxon>NPAAA clade</taxon>
        <taxon>Hologalegina</taxon>
        <taxon>IRL clade</taxon>
        <taxon>Trifolieae</taxon>
        <taxon>Trifolium</taxon>
    </lineage>
</organism>
<dbReference type="Proteomes" id="UP000265520">
    <property type="component" value="Unassembled WGS sequence"/>
</dbReference>
<feature type="region of interest" description="Disordered" evidence="1">
    <location>
        <begin position="1"/>
        <end position="28"/>
    </location>
</feature>